<evidence type="ECO:0000256" key="2">
    <source>
        <dbReference type="SAM" id="Phobius"/>
    </source>
</evidence>
<gene>
    <name evidence="3" type="ORF">FNT36_01030</name>
</gene>
<dbReference type="AlphaFoldDB" id="A0A558C1P3"/>
<feature type="transmembrane region" description="Helical" evidence="2">
    <location>
        <begin position="18"/>
        <end position="36"/>
    </location>
</feature>
<evidence type="ECO:0000313" key="4">
    <source>
        <dbReference type="Proteomes" id="UP000317624"/>
    </source>
</evidence>
<feature type="compositionally biased region" description="Gly residues" evidence="1">
    <location>
        <begin position="213"/>
        <end position="231"/>
    </location>
</feature>
<dbReference type="OrthoDB" id="979886at2"/>
<evidence type="ECO:0000256" key="1">
    <source>
        <dbReference type="SAM" id="MobiDB-lite"/>
    </source>
</evidence>
<dbReference type="EMBL" id="VMRJ01000001">
    <property type="protein sequence ID" value="TVT42708.1"/>
    <property type="molecule type" value="Genomic_DNA"/>
</dbReference>
<sequence>MTQQTMALDYPEEHRREALGITAAVVLLLALVCFFLKFSGPNPPLTTLGGDGVELNYGLDEAGSGDVQTMAAANASPNREDSRPAAAQPDPTPQPVQPRVEATPAPQPETQEKVITSEAEDAEVAAPPVEKPVAKPARPVEPVRETPAPPKPREQPRALYTPKGSANGTAGGNGVAGTSNAPTGNSNGDRPGTVGDQGDRNGSLDAKALYGAPGSGGSGSRPGSGGGGGLEMSGWRFDSTPVVEAVDDNPGVIRFKIKINSDGEVEAVTKVSGNVSPAQEKLCRDKLLDANFVKTNAGAGGATGFYTFRFSVR</sequence>
<evidence type="ECO:0008006" key="5">
    <source>
        <dbReference type="Google" id="ProtNLM"/>
    </source>
</evidence>
<name>A0A558C1P3_9BACT</name>
<dbReference type="Proteomes" id="UP000317624">
    <property type="component" value="Unassembled WGS sequence"/>
</dbReference>
<keyword evidence="4" id="KW-1185">Reference proteome</keyword>
<dbReference type="RefSeq" id="WP_144843102.1">
    <property type="nucleotide sequence ID" value="NZ_VMRJ01000001.1"/>
</dbReference>
<organism evidence="3 4">
    <name type="scientific">Hymenobacter setariae</name>
    <dbReference type="NCBI Taxonomy" id="2594794"/>
    <lineage>
        <taxon>Bacteria</taxon>
        <taxon>Pseudomonadati</taxon>
        <taxon>Bacteroidota</taxon>
        <taxon>Cytophagia</taxon>
        <taxon>Cytophagales</taxon>
        <taxon>Hymenobacteraceae</taxon>
        <taxon>Hymenobacter</taxon>
    </lineage>
</organism>
<keyword evidence="2" id="KW-1133">Transmembrane helix</keyword>
<proteinExistence type="predicted"/>
<keyword evidence="2" id="KW-0472">Membrane</keyword>
<comment type="caution">
    <text evidence="3">The sequence shown here is derived from an EMBL/GenBank/DDBJ whole genome shotgun (WGS) entry which is preliminary data.</text>
</comment>
<evidence type="ECO:0000313" key="3">
    <source>
        <dbReference type="EMBL" id="TVT42708.1"/>
    </source>
</evidence>
<accession>A0A558C1P3</accession>
<reference evidence="3 4" key="1">
    <citation type="submission" date="2019-07" db="EMBL/GenBank/DDBJ databases">
        <title>Hymenobacter sp. straun FUR1 Genome sequencing and assembly.</title>
        <authorList>
            <person name="Chhetri G."/>
        </authorList>
    </citation>
    <scope>NUCLEOTIDE SEQUENCE [LARGE SCALE GENOMIC DNA]</scope>
    <source>
        <strain evidence="3 4">Fur1</strain>
    </source>
</reference>
<feature type="region of interest" description="Disordered" evidence="1">
    <location>
        <begin position="70"/>
        <end position="233"/>
    </location>
</feature>
<keyword evidence="2" id="KW-0812">Transmembrane</keyword>
<protein>
    <recommendedName>
        <fullName evidence="5">Energy transducer TonB</fullName>
    </recommendedName>
</protein>